<dbReference type="PANTHER" id="PTHR38011">
    <property type="entry name" value="DIHYDROFOLATE REDUCTASE FAMILY PROTEIN (AFU_ORTHOLOGUE AFUA_8G06820)"/>
    <property type="match status" value="1"/>
</dbReference>
<accession>A0ABS5W3I1</accession>
<evidence type="ECO:0000256" key="1">
    <source>
        <dbReference type="SAM" id="MobiDB-lite"/>
    </source>
</evidence>
<dbReference type="InterPro" id="IPR050765">
    <property type="entry name" value="Riboflavin_Biosynth_HTPR"/>
</dbReference>
<protein>
    <submittedName>
        <fullName evidence="3">Dihydrofolate reductase family protein</fullName>
    </submittedName>
</protein>
<reference evidence="3 4" key="1">
    <citation type="submission" date="2021-05" db="EMBL/GenBank/DDBJ databases">
        <title>Croceibacterium sp. LX-88 genome sequence.</title>
        <authorList>
            <person name="Luo X."/>
        </authorList>
    </citation>
    <scope>NUCLEOTIDE SEQUENCE [LARGE SCALE GENOMIC DNA]</scope>
    <source>
        <strain evidence="3 4">LX-88</strain>
    </source>
</reference>
<gene>
    <name evidence="3" type="ORF">KK137_08255</name>
</gene>
<dbReference type="Pfam" id="PF01872">
    <property type="entry name" value="RibD_C"/>
    <property type="match status" value="1"/>
</dbReference>
<name>A0ABS5W3I1_9SPHN</name>
<dbReference type="Gene3D" id="3.40.430.10">
    <property type="entry name" value="Dihydrofolate Reductase, subunit A"/>
    <property type="match status" value="1"/>
</dbReference>
<feature type="domain" description="Bacterial bifunctional deaminase-reductase C-terminal" evidence="2">
    <location>
        <begin position="5"/>
        <end position="175"/>
    </location>
</feature>
<dbReference type="EMBL" id="JAHFVK010000001">
    <property type="protein sequence ID" value="MBT2134321.1"/>
    <property type="molecule type" value="Genomic_DNA"/>
</dbReference>
<dbReference type="RefSeq" id="WP_214535648.1">
    <property type="nucleotide sequence ID" value="NZ_JAHFVK010000001.1"/>
</dbReference>
<dbReference type="InterPro" id="IPR024072">
    <property type="entry name" value="DHFR-like_dom_sf"/>
</dbReference>
<organism evidence="3 4">
    <name type="scientific">Croceibacterium selenioxidans</name>
    <dbReference type="NCBI Taxonomy" id="2838833"/>
    <lineage>
        <taxon>Bacteria</taxon>
        <taxon>Pseudomonadati</taxon>
        <taxon>Pseudomonadota</taxon>
        <taxon>Alphaproteobacteria</taxon>
        <taxon>Sphingomonadales</taxon>
        <taxon>Erythrobacteraceae</taxon>
        <taxon>Croceibacterium</taxon>
    </lineage>
</organism>
<dbReference type="SUPFAM" id="SSF53597">
    <property type="entry name" value="Dihydrofolate reductase-like"/>
    <property type="match status" value="1"/>
</dbReference>
<keyword evidence="4" id="KW-1185">Reference proteome</keyword>
<feature type="region of interest" description="Disordered" evidence="1">
    <location>
        <begin position="201"/>
        <end position="221"/>
    </location>
</feature>
<evidence type="ECO:0000313" key="3">
    <source>
        <dbReference type="EMBL" id="MBT2134321.1"/>
    </source>
</evidence>
<evidence type="ECO:0000259" key="2">
    <source>
        <dbReference type="Pfam" id="PF01872"/>
    </source>
</evidence>
<proteinExistence type="predicted"/>
<dbReference type="Proteomes" id="UP000811255">
    <property type="component" value="Unassembled WGS sequence"/>
</dbReference>
<feature type="compositionally biased region" description="Basic and acidic residues" evidence="1">
    <location>
        <begin position="205"/>
        <end position="221"/>
    </location>
</feature>
<sequence length="221" mass="24107">MPRRIIGAAFISLDGVIQAPGGPGEDDQGNFPYGGWLEPVADEAIGEQIDSLFDAPFDLLLGRRTYDIFASYWPFQPPDGPIASLFARVAKFVLTRSDARLEWEGSHRLANIDALAALKQQDGPDLVIQGSSTLYPQLLQRGLIDRLVLMLAPVAIGQGKRLFGEGTPPGTFKLIEQRVGSGGNVVLTYEPVGKLETGTFATQEPSDRELERREKVKAGTW</sequence>
<comment type="caution">
    <text evidence="3">The sequence shown here is derived from an EMBL/GenBank/DDBJ whole genome shotgun (WGS) entry which is preliminary data.</text>
</comment>
<dbReference type="PANTHER" id="PTHR38011:SF2">
    <property type="entry name" value="BIFUNCTIONAL DEAMINASE-REDUCTASE DOMAIN PROTEIN"/>
    <property type="match status" value="1"/>
</dbReference>
<dbReference type="InterPro" id="IPR002734">
    <property type="entry name" value="RibDG_C"/>
</dbReference>
<evidence type="ECO:0000313" key="4">
    <source>
        <dbReference type="Proteomes" id="UP000811255"/>
    </source>
</evidence>